<dbReference type="PANTHER" id="PTHR38038:SF1">
    <property type="entry name" value="PENICILLIN-BINDING PROTEIN ACTIVATOR LPOA"/>
    <property type="match status" value="1"/>
</dbReference>
<dbReference type="Proteomes" id="UP001364472">
    <property type="component" value="Unassembled WGS sequence"/>
</dbReference>
<dbReference type="InterPro" id="IPR028082">
    <property type="entry name" value="Peripla_BP_I"/>
</dbReference>
<name>A0AAW9R7Y3_9GAMM</name>
<comment type="caution">
    <text evidence="2">The sequence shown here is derived from an EMBL/GenBank/DDBJ whole genome shotgun (WGS) entry which is preliminary data.</text>
</comment>
<dbReference type="Pfam" id="PF04348">
    <property type="entry name" value="LppC"/>
    <property type="match status" value="1"/>
</dbReference>
<dbReference type="InterPro" id="IPR007443">
    <property type="entry name" value="LpoA"/>
</dbReference>
<sequence length="635" mass="68061">MDSPGEAAGEDRDDDRARRNDWVSFHLRLPNVHATMPRILTRLVPLLLACVLPLAGCDSVPTRAMPDAAQVAERDFAAGEYARAAEGFLEAAAWSRSQRDALHLRAAEAWREEGDLERAGKVLDGISARRFDADARERFLLLQVEVALARSDAPRALGLLEELGPQVGERHALRRLELSARAEEADGNRFQAALLRAELGERLPVAERRVNARQIQNLLTRVDDAALAFGAASLQARHPLYPHAARALTKRGLPLPHPLADALAQSDGDGYRPYARIAVLLPLGSGIDAAAQAVRDGFIAGYLEETRSRPEVRIYATGNDAESALAALQAARRDGAQAIVGPLGKEEVASVFETEREGTLPMLALNRGSSAPPPPGSLSFALAPEDEGVAAANRIARRAGLRVLVIRGDDEYGQRAAAALGQRMEQRGGQVAATVRIPEDSPNYGPAIAAALPQLGARAVAADGDTRIEENRLALDADAIFFAGRADQARLLVPQLRVAGIYDLPIYATSQITAGAGNARLDRELDGIEFTESPWLFGEVAGTPTHESLAGLDTAHGGAMRLFAFGLDAFRLIGYLDHLAGDPRASLDGATGRLRSDGLGQIIRTPAWARFRGGRILPAVDARGLIGDELEFDPR</sequence>
<evidence type="ECO:0000313" key="2">
    <source>
        <dbReference type="EMBL" id="MEJ1249679.1"/>
    </source>
</evidence>
<dbReference type="GO" id="GO:0030234">
    <property type="term" value="F:enzyme regulator activity"/>
    <property type="evidence" value="ECO:0007669"/>
    <property type="project" value="TreeGrafter"/>
</dbReference>
<gene>
    <name evidence="2" type="ORF">WB794_08355</name>
</gene>
<dbReference type="AlphaFoldDB" id="A0AAW9R7Y3"/>
<evidence type="ECO:0000256" key="1">
    <source>
        <dbReference type="ARBA" id="ARBA00023136"/>
    </source>
</evidence>
<dbReference type="SUPFAM" id="SSF53822">
    <property type="entry name" value="Periplasmic binding protein-like I"/>
    <property type="match status" value="1"/>
</dbReference>
<keyword evidence="3" id="KW-1185">Reference proteome</keyword>
<dbReference type="RefSeq" id="WP_337335395.1">
    <property type="nucleotide sequence ID" value="NZ_JBBDHC010000010.1"/>
</dbReference>
<protein>
    <submittedName>
        <fullName evidence="2">Penicillin-binding protein activator</fullName>
    </submittedName>
</protein>
<dbReference type="GO" id="GO:0031241">
    <property type="term" value="C:periplasmic side of cell outer membrane"/>
    <property type="evidence" value="ECO:0007669"/>
    <property type="project" value="TreeGrafter"/>
</dbReference>
<dbReference type="Gene3D" id="3.40.50.2300">
    <property type="match status" value="2"/>
</dbReference>
<accession>A0AAW9R7Y3</accession>
<organism evidence="2 3">
    <name type="scientific">Denitratimonas tolerans</name>
    <dbReference type="NCBI Taxonomy" id="1338420"/>
    <lineage>
        <taxon>Bacteria</taxon>
        <taxon>Pseudomonadati</taxon>
        <taxon>Pseudomonadota</taxon>
        <taxon>Gammaproteobacteria</taxon>
        <taxon>Lysobacterales</taxon>
        <taxon>Lysobacteraceae</taxon>
        <taxon>Denitratimonas</taxon>
    </lineage>
</organism>
<keyword evidence="1" id="KW-0472">Membrane</keyword>
<dbReference type="GO" id="GO:0009252">
    <property type="term" value="P:peptidoglycan biosynthetic process"/>
    <property type="evidence" value="ECO:0007669"/>
    <property type="project" value="TreeGrafter"/>
</dbReference>
<dbReference type="PANTHER" id="PTHR38038">
    <property type="entry name" value="PENICILLIN-BINDING PROTEIN ACTIVATOR LPOA"/>
    <property type="match status" value="1"/>
</dbReference>
<dbReference type="CDD" id="cd06339">
    <property type="entry name" value="PBP1_YraM_LppC_lipoprotein-like"/>
    <property type="match status" value="1"/>
</dbReference>
<reference evidence="2 3" key="1">
    <citation type="journal article" date="2016" name="Antonie Van Leeuwenhoek">
        <title>Denitratimonas tolerans gen. nov., sp. nov., a denitrifying bacterium isolated from a bioreactor for tannery wastewater treatment.</title>
        <authorList>
            <person name="Han S.I."/>
            <person name="Kim J.O."/>
            <person name="Lee Y.R."/>
            <person name="Ekpeghere K.I."/>
            <person name="Koh S.C."/>
            <person name="Whang K.S."/>
        </authorList>
    </citation>
    <scope>NUCLEOTIDE SEQUENCE [LARGE SCALE GENOMIC DNA]</scope>
    <source>
        <strain evidence="2 3">KACC 17565</strain>
    </source>
</reference>
<evidence type="ECO:0000313" key="3">
    <source>
        <dbReference type="Proteomes" id="UP001364472"/>
    </source>
</evidence>
<dbReference type="EMBL" id="JBBDHC010000010">
    <property type="protein sequence ID" value="MEJ1249679.1"/>
    <property type="molecule type" value="Genomic_DNA"/>
</dbReference>
<proteinExistence type="predicted"/>